<dbReference type="PANTHER" id="PTHR30329">
    <property type="entry name" value="STATOR ELEMENT OF FLAGELLAR MOTOR COMPLEX"/>
    <property type="match status" value="1"/>
</dbReference>
<dbReference type="PROSITE" id="PS51123">
    <property type="entry name" value="OMPA_2"/>
    <property type="match status" value="1"/>
</dbReference>
<dbReference type="CDD" id="cd07185">
    <property type="entry name" value="OmpA_C-like"/>
    <property type="match status" value="1"/>
</dbReference>
<feature type="region of interest" description="Disordered" evidence="5">
    <location>
        <begin position="202"/>
        <end position="231"/>
    </location>
</feature>
<dbReference type="EMBL" id="JAKTTI010000004">
    <property type="protein sequence ID" value="MCH1624606.1"/>
    <property type="molecule type" value="Genomic_DNA"/>
</dbReference>
<evidence type="ECO:0000313" key="8">
    <source>
        <dbReference type="Proteomes" id="UP001431131"/>
    </source>
</evidence>
<accession>A0AAW5E3N6</accession>
<evidence type="ECO:0000256" key="1">
    <source>
        <dbReference type="ARBA" id="ARBA00004442"/>
    </source>
</evidence>
<proteinExistence type="predicted"/>
<keyword evidence="3" id="KW-0998">Cell outer membrane</keyword>
<evidence type="ECO:0000256" key="3">
    <source>
        <dbReference type="ARBA" id="ARBA00023237"/>
    </source>
</evidence>
<dbReference type="Gene3D" id="3.30.1330.60">
    <property type="entry name" value="OmpA-like domain"/>
    <property type="match status" value="1"/>
</dbReference>
<comment type="caution">
    <text evidence="7">The sequence shown here is derived from an EMBL/GenBank/DDBJ whole genome shotgun (WGS) entry which is preliminary data.</text>
</comment>
<dbReference type="InterPro" id="IPR006664">
    <property type="entry name" value="OMP_bac"/>
</dbReference>
<dbReference type="Pfam" id="PF00691">
    <property type="entry name" value="OmpA"/>
    <property type="match status" value="1"/>
</dbReference>
<protein>
    <submittedName>
        <fullName evidence="7">OmpA family protein</fullName>
    </submittedName>
</protein>
<feature type="region of interest" description="Disordered" evidence="5">
    <location>
        <begin position="24"/>
        <end position="102"/>
    </location>
</feature>
<feature type="domain" description="OmpA-like" evidence="6">
    <location>
        <begin position="113"/>
        <end position="231"/>
    </location>
</feature>
<dbReference type="PROSITE" id="PS51257">
    <property type="entry name" value="PROKAR_LIPOPROTEIN"/>
    <property type="match status" value="1"/>
</dbReference>
<comment type="subcellular location">
    <subcellularLocation>
        <location evidence="1">Cell outer membrane</location>
    </subcellularLocation>
</comment>
<dbReference type="Proteomes" id="UP001431131">
    <property type="component" value="Unassembled WGS sequence"/>
</dbReference>
<dbReference type="AlphaFoldDB" id="A0AAW5E3N6"/>
<feature type="compositionally biased region" description="Basic and acidic residues" evidence="5">
    <location>
        <begin position="214"/>
        <end position="231"/>
    </location>
</feature>
<evidence type="ECO:0000256" key="2">
    <source>
        <dbReference type="ARBA" id="ARBA00023136"/>
    </source>
</evidence>
<dbReference type="InterPro" id="IPR006665">
    <property type="entry name" value="OmpA-like"/>
</dbReference>
<dbReference type="SUPFAM" id="SSF103088">
    <property type="entry name" value="OmpA-like"/>
    <property type="match status" value="1"/>
</dbReference>
<evidence type="ECO:0000256" key="5">
    <source>
        <dbReference type="SAM" id="MobiDB-lite"/>
    </source>
</evidence>
<feature type="compositionally biased region" description="Basic and acidic residues" evidence="5">
    <location>
        <begin position="24"/>
        <end position="60"/>
    </location>
</feature>
<sequence>MKQLKLGIVLLGLCVLIVGCSSEGDSKEKVQEKQEEVTDKEDKPEKDKKKSSEDDKESKKSSVGAWSGKAWSGNSWSGKAWSGESWEGSAWSGEPWSGTPITPGEKVEIEEDEEVVMLQINETFLFDFDKDQLKPEAKEVLGEVVQALRDLKGAKMEIHGHTDSKGTDEYNLDLSKRRAAAVKAFFEDAGELDHIQFATFGHGKTSPIESNDTEEGRQKNRRVELAIEPKS</sequence>
<dbReference type="InterPro" id="IPR036737">
    <property type="entry name" value="OmpA-like_sf"/>
</dbReference>
<dbReference type="PANTHER" id="PTHR30329:SF21">
    <property type="entry name" value="LIPOPROTEIN YIAD-RELATED"/>
    <property type="match status" value="1"/>
</dbReference>
<evidence type="ECO:0000259" key="6">
    <source>
        <dbReference type="PROSITE" id="PS51123"/>
    </source>
</evidence>
<evidence type="ECO:0000256" key="4">
    <source>
        <dbReference type="PROSITE-ProRule" id="PRU00473"/>
    </source>
</evidence>
<name>A0AAW5E3N6_9BACI</name>
<reference evidence="7" key="1">
    <citation type="submission" date="2022-02" db="EMBL/GenBank/DDBJ databases">
        <title>Fredinandcohnia quinoae sp. nov. isolated from Chenopodium quinoa seeds.</title>
        <authorList>
            <person name="Saati-Santamaria Z."/>
            <person name="Flores-Felix J.D."/>
            <person name="Igual J.M."/>
            <person name="Velazquez E."/>
            <person name="Garcia-Fraile P."/>
            <person name="Martinez-Molina E."/>
        </authorList>
    </citation>
    <scope>NUCLEOTIDE SEQUENCE</scope>
    <source>
        <strain evidence="7">SECRCQ15</strain>
    </source>
</reference>
<dbReference type="RefSeq" id="WP_240253168.1">
    <property type="nucleotide sequence ID" value="NZ_JAKTTI010000004.1"/>
</dbReference>
<dbReference type="PRINTS" id="PR01021">
    <property type="entry name" value="OMPADOMAIN"/>
</dbReference>
<dbReference type="InterPro" id="IPR050330">
    <property type="entry name" value="Bact_OuterMem_StrucFunc"/>
</dbReference>
<feature type="compositionally biased region" description="Low complexity" evidence="5">
    <location>
        <begin position="80"/>
        <end position="98"/>
    </location>
</feature>
<dbReference type="GO" id="GO:0009279">
    <property type="term" value="C:cell outer membrane"/>
    <property type="evidence" value="ECO:0007669"/>
    <property type="project" value="UniProtKB-SubCell"/>
</dbReference>
<evidence type="ECO:0000313" key="7">
    <source>
        <dbReference type="EMBL" id="MCH1624606.1"/>
    </source>
</evidence>
<keyword evidence="8" id="KW-1185">Reference proteome</keyword>
<gene>
    <name evidence="7" type="ORF">MJG50_04645</name>
</gene>
<keyword evidence="2 4" id="KW-0472">Membrane</keyword>
<organism evidence="7 8">
    <name type="scientific">Fredinandcohnia quinoae</name>
    <dbReference type="NCBI Taxonomy" id="2918902"/>
    <lineage>
        <taxon>Bacteria</taxon>
        <taxon>Bacillati</taxon>
        <taxon>Bacillota</taxon>
        <taxon>Bacilli</taxon>
        <taxon>Bacillales</taxon>
        <taxon>Bacillaceae</taxon>
        <taxon>Fredinandcohnia</taxon>
    </lineage>
</organism>